<dbReference type="InterPro" id="IPR016024">
    <property type="entry name" value="ARM-type_fold"/>
</dbReference>
<dbReference type="Proteomes" id="UP001052739">
    <property type="component" value="Unassembled WGS sequence"/>
</dbReference>
<dbReference type="Gene3D" id="1.25.10.10">
    <property type="entry name" value="Leucine-rich Repeat Variant"/>
    <property type="match status" value="1"/>
</dbReference>
<keyword evidence="3" id="KW-1185">Reference proteome</keyword>
<gene>
    <name evidence="2" type="ORF">Shyd_34350</name>
</gene>
<accession>A0ABQ3PAQ8</accession>
<proteinExistence type="predicted"/>
<sequence>MTRERFLGPSQYLHRGERLLHGKDTASAVGAGRAEDWAQLDSDVFSGTLGRVAGWSGRSTFLLGAHWFDCREVADWDTAPYWDEETGAPSWGRPPTPAELALGLCHADPRVRAAALDEAGPAAPPPLLLLRCADGDEAVRDRARAAFTAVLATTDDDTARALAALALRVGARRHGRWGRDAVLARTGGVPRDAVRELRASGDHDRWDARKAGIRAGAEAGILDGDALYGLALTARDASERLEALRGALGTRRDAPARARFLAFLEACEGSEVRVLALRYAAEAGLTSPDDLAALALGHRDRHVRRLAARLLPGRTGAEAALAALPGAADAVVRATGVARLRAEGRADLLVPHLTDRSPWVRGLAREGLREAGGDPRARLRALCADPAAVTPPAVAGLAEEGHTEDAPLLRTLARHPDGAVRARALGGLRRLGALEDAELAPWADDPDPRVGAVVLRALRDDPEALRGLLGSPHARVRARALTLLSHRHALGWDGALPHLADPAPEVARAARRALRRRSRQASTERLISCTGPREAPALRTLAARLLRHRYEPASLLNALRLLDDPLPGVRDAARAQALRVVWDRKAAEEPHADDIRALAEANAERIAVWWAERPTSRRPRRKSPGGGRGGTSALPA</sequence>
<evidence type="ECO:0000313" key="2">
    <source>
        <dbReference type="EMBL" id="GHI22064.1"/>
    </source>
</evidence>
<evidence type="ECO:0000256" key="1">
    <source>
        <dbReference type="SAM" id="MobiDB-lite"/>
    </source>
</evidence>
<dbReference type="SUPFAM" id="SSF48371">
    <property type="entry name" value="ARM repeat"/>
    <property type="match status" value="1"/>
</dbReference>
<organism evidence="2 3">
    <name type="scientific">Streptomyces hydrogenans</name>
    <dbReference type="NCBI Taxonomy" id="1873719"/>
    <lineage>
        <taxon>Bacteria</taxon>
        <taxon>Bacillati</taxon>
        <taxon>Actinomycetota</taxon>
        <taxon>Actinomycetes</taxon>
        <taxon>Kitasatosporales</taxon>
        <taxon>Streptomycetaceae</taxon>
        <taxon>Streptomyces</taxon>
    </lineage>
</organism>
<dbReference type="RefSeq" id="WP_226651733.1">
    <property type="nucleotide sequence ID" value="NZ_BNDW01000019.1"/>
</dbReference>
<comment type="caution">
    <text evidence="2">The sequence shown here is derived from an EMBL/GenBank/DDBJ whole genome shotgun (WGS) entry which is preliminary data.</text>
</comment>
<name>A0ABQ3PAQ8_9ACTN</name>
<feature type="region of interest" description="Disordered" evidence="1">
    <location>
        <begin position="613"/>
        <end position="636"/>
    </location>
</feature>
<dbReference type="EMBL" id="BNDW01000019">
    <property type="protein sequence ID" value="GHI22064.1"/>
    <property type="molecule type" value="Genomic_DNA"/>
</dbReference>
<evidence type="ECO:0008006" key="4">
    <source>
        <dbReference type="Google" id="ProtNLM"/>
    </source>
</evidence>
<protein>
    <recommendedName>
        <fullName evidence="4">HEAT repeat domain-containing protein</fullName>
    </recommendedName>
</protein>
<dbReference type="InterPro" id="IPR011989">
    <property type="entry name" value="ARM-like"/>
</dbReference>
<reference evidence="2" key="1">
    <citation type="submission" date="2024-05" db="EMBL/GenBank/DDBJ databases">
        <title>Whole genome shotgun sequence of Streptomyces hydrogenans NBRC 13475.</title>
        <authorList>
            <person name="Komaki H."/>
            <person name="Tamura T."/>
        </authorList>
    </citation>
    <scope>NUCLEOTIDE SEQUENCE</scope>
    <source>
        <strain evidence="2">NBRC 13475</strain>
    </source>
</reference>
<evidence type="ECO:0000313" key="3">
    <source>
        <dbReference type="Proteomes" id="UP001052739"/>
    </source>
</evidence>